<sequence length="164" mass="18164">MLQPRSYARLFKLQILLLLPGLLGGACSPRLPPLQPVTVEVSLPGCVPANRATTIHYVLTNPNPRSVTLQTLELRLQMRTPACVSCLTSPQLPTTAHATSTLPLRLVIPARGQVQLDDQSTFLSRYRLEPGEQYQVRFGVDEAGRRSEPPLLLLPDSLRFTVCR</sequence>
<proteinExistence type="predicted"/>
<keyword evidence="2" id="KW-1185">Reference proteome</keyword>
<dbReference type="Proteomes" id="UP000199249">
    <property type="component" value="Unassembled WGS sequence"/>
</dbReference>
<dbReference type="EMBL" id="FNOV01000011">
    <property type="protein sequence ID" value="SDY66280.1"/>
    <property type="molecule type" value="Genomic_DNA"/>
</dbReference>
<gene>
    <name evidence="1" type="ORF">SAMN04488069_11173</name>
</gene>
<dbReference type="PROSITE" id="PS51257">
    <property type="entry name" value="PROKAR_LIPOPROTEIN"/>
    <property type="match status" value="1"/>
</dbReference>
<protein>
    <submittedName>
        <fullName evidence="1">Uncharacterized protein</fullName>
    </submittedName>
</protein>
<dbReference type="STRING" id="651662.SAMN04488069_11173"/>
<reference evidence="2" key="1">
    <citation type="submission" date="2016-10" db="EMBL/GenBank/DDBJ databases">
        <authorList>
            <person name="Varghese N."/>
            <person name="Submissions S."/>
        </authorList>
    </citation>
    <scope>NUCLEOTIDE SEQUENCE [LARGE SCALE GENOMIC DNA]</scope>
    <source>
        <strain evidence="2">CGMCC 1.8975</strain>
    </source>
</reference>
<dbReference type="AlphaFoldDB" id="A0A1H3LPP0"/>
<evidence type="ECO:0000313" key="1">
    <source>
        <dbReference type="EMBL" id="SDY66280.1"/>
    </source>
</evidence>
<accession>A0A1H3LPP0</accession>
<name>A0A1H3LPP0_9BACT</name>
<organism evidence="1 2">
    <name type="scientific">Hymenobacter psychrophilus</name>
    <dbReference type="NCBI Taxonomy" id="651662"/>
    <lineage>
        <taxon>Bacteria</taxon>
        <taxon>Pseudomonadati</taxon>
        <taxon>Bacteroidota</taxon>
        <taxon>Cytophagia</taxon>
        <taxon>Cytophagales</taxon>
        <taxon>Hymenobacteraceae</taxon>
        <taxon>Hymenobacter</taxon>
    </lineage>
</organism>
<evidence type="ECO:0000313" key="2">
    <source>
        <dbReference type="Proteomes" id="UP000199249"/>
    </source>
</evidence>